<sequence>MSRCSPVTSGAARPGAYRRIVAIVAGGAALLLAAAGVPATARTAGPAGVEILETGVLAAPRPVPGSDDRTHLVYEVVLRNVSADPVHLDRVEVQEPDRTEPVAVYDSRAIERVLLDPEARTFSRTLAPGKSGSLLLDVTVAAGARVPARLSHRFEVSGAAERTVRGAATEVDRREPLRLSPPLRGDGFAVYGCCRPPFVHRLALMEFDGHTFAAQRYAIDFVQTDGGVGSYTGDQDRNENYFIFGEGVRAVADGKVLAMRDGVRANTPQKLPPRTGPGDLTGNFVIQDLGGGAYALYAHMQAGSVRVKPGDRLTRGQALGLVGNSGNSTEAHLHFHVVDSPGLPLGVAGDSVPYTFDHFRIQNRIAGLDSEPEAPVRVAAPPAPDRTGRYPLTGDVIEFR</sequence>
<dbReference type="InterPro" id="IPR016047">
    <property type="entry name" value="M23ase_b-sheet_dom"/>
</dbReference>
<name>A0A2T0JZJ9_9ACTN</name>
<accession>A0A2T0JZJ9</accession>
<dbReference type="RefSeq" id="WP_106328202.1">
    <property type="nucleotide sequence ID" value="NZ_BOMO01000022.1"/>
</dbReference>
<dbReference type="Gene3D" id="2.70.70.10">
    <property type="entry name" value="Glucose Permease (Domain IIA)"/>
    <property type="match status" value="1"/>
</dbReference>
<dbReference type="PANTHER" id="PTHR21666:SF270">
    <property type="entry name" value="MUREIN HYDROLASE ACTIVATOR ENVC"/>
    <property type="match status" value="1"/>
</dbReference>
<dbReference type="SUPFAM" id="SSF51261">
    <property type="entry name" value="Duplicated hybrid motif"/>
    <property type="match status" value="1"/>
</dbReference>
<dbReference type="OrthoDB" id="9809488at2"/>
<dbReference type="PANTHER" id="PTHR21666">
    <property type="entry name" value="PEPTIDASE-RELATED"/>
    <property type="match status" value="1"/>
</dbReference>
<evidence type="ECO:0000259" key="1">
    <source>
        <dbReference type="Pfam" id="PF01551"/>
    </source>
</evidence>
<feature type="domain" description="M23ase beta-sheet core" evidence="1">
    <location>
        <begin position="245"/>
        <end position="337"/>
    </location>
</feature>
<comment type="caution">
    <text evidence="2">The sequence shown here is derived from an EMBL/GenBank/DDBJ whole genome shotgun (WGS) entry which is preliminary data.</text>
</comment>
<dbReference type="Pfam" id="PF01551">
    <property type="entry name" value="Peptidase_M23"/>
    <property type="match status" value="1"/>
</dbReference>
<proteinExistence type="predicted"/>
<dbReference type="CDD" id="cd12797">
    <property type="entry name" value="M23_peptidase"/>
    <property type="match status" value="1"/>
</dbReference>
<reference evidence="2 3" key="1">
    <citation type="submission" date="2018-03" db="EMBL/GenBank/DDBJ databases">
        <title>Genomic Encyclopedia of Archaeal and Bacterial Type Strains, Phase II (KMG-II): from individual species to whole genera.</title>
        <authorList>
            <person name="Goeker M."/>
        </authorList>
    </citation>
    <scope>NUCLEOTIDE SEQUENCE [LARGE SCALE GENOMIC DNA]</scope>
    <source>
        <strain evidence="2 3">DSM 43146</strain>
    </source>
</reference>
<protein>
    <submittedName>
        <fullName evidence="2">Peptidase M23-like protein</fullName>
    </submittedName>
</protein>
<dbReference type="Proteomes" id="UP000239415">
    <property type="component" value="Unassembled WGS sequence"/>
</dbReference>
<dbReference type="EMBL" id="PVMZ01000022">
    <property type="protein sequence ID" value="PRX15925.1"/>
    <property type="molecule type" value="Genomic_DNA"/>
</dbReference>
<dbReference type="InterPro" id="IPR011055">
    <property type="entry name" value="Dup_hybrid_motif"/>
</dbReference>
<organism evidence="2 3">
    <name type="scientific">Actinoplanes italicus</name>
    <dbReference type="NCBI Taxonomy" id="113567"/>
    <lineage>
        <taxon>Bacteria</taxon>
        <taxon>Bacillati</taxon>
        <taxon>Actinomycetota</taxon>
        <taxon>Actinomycetes</taxon>
        <taxon>Micromonosporales</taxon>
        <taxon>Micromonosporaceae</taxon>
        <taxon>Actinoplanes</taxon>
    </lineage>
</organism>
<evidence type="ECO:0000313" key="3">
    <source>
        <dbReference type="Proteomes" id="UP000239415"/>
    </source>
</evidence>
<gene>
    <name evidence="2" type="ORF">CLV67_122165</name>
</gene>
<keyword evidence="3" id="KW-1185">Reference proteome</keyword>
<evidence type="ECO:0000313" key="2">
    <source>
        <dbReference type="EMBL" id="PRX15925.1"/>
    </source>
</evidence>
<dbReference type="InterPro" id="IPR050570">
    <property type="entry name" value="Cell_wall_metabolism_enzyme"/>
</dbReference>
<dbReference type="AlphaFoldDB" id="A0A2T0JZJ9"/>
<dbReference type="GO" id="GO:0004222">
    <property type="term" value="F:metalloendopeptidase activity"/>
    <property type="evidence" value="ECO:0007669"/>
    <property type="project" value="TreeGrafter"/>
</dbReference>